<reference evidence="1" key="2">
    <citation type="submission" date="2023-05" db="EMBL/GenBank/DDBJ databases">
        <authorList>
            <consortium name="Lawrence Berkeley National Laboratory"/>
            <person name="Steindorff A."/>
            <person name="Hensen N."/>
            <person name="Bonometti L."/>
            <person name="Westerberg I."/>
            <person name="Brannstrom I.O."/>
            <person name="Guillou S."/>
            <person name="Cros-Aarteil S."/>
            <person name="Calhoun S."/>
            <person name="Haridas S."/>
            <person name="Kuo A."/>
            <person name="Mondo S."/>
            <person name="Pangilinan J."/>
            <person name="Riley R."/>
            <person name="Labutti K."/>
            <person name="Andreopoulos B."/>
            <person name="Lipzen A."/>
            <person name="Chen C."/>
            <person name="Yanf M."/>
            <person name="Daum C."/>
            <person name="Ng V."/>
            <person name="Clum A."/>
            <person name="Ohm R."/>
            <person name="Martin F."/>
            <person name="Silar P."/>
            <person name="Natvig D."/>
            <person name="Lalanne C."/>
            <person name="Gautier V."/>
            <person name="Ament-Velasquez S.L."/>
            <person name="Kruys A."/>
            <person name="Hutchinson M.I."/>
            <person name="Powell A.J."/>
            <person name="Barry K."/>
            <person name="Miller A.N."/>
            <person name="Grigoriev I.V."/>
            <person name="Debuchy R."/>
            <person name="Gladieux P."/>
            <person name="Thoren M.H."/>
            <person name="Johannesson H."/>
        </authorList>
    </citation>
    <scope>NUCLEOTIDE SEQUENCE</scope>
    <source>
        <strain evidence="1">CBS 757.83</strain>
    </source>
</reference>
<evidence type="ECO:0000313" key="2">
    <source>
        <dbReference type="Proteomes" id="UP001305647"/>
    </source>
</evidence>
<protein>
    <submittedName>
        <fullName evidence="1">Uncharacterized protein</fullName>
    </submittedName>
</protein>
<name>A0AAN6T460_9PEZI</name>
<accession>A0AAN6T460</accession>
<dbReference type="EMBL" id="MU863628">
    <property type="protein sequence ID" value="KAK4103392.1"/>
    <property type="molecule type" value="Genomic_DNA"/>
</dbReference>
<organism evidence="1 2">
    <name type="scientific">Parathielavia hyrcaniae</name>
    <dbReference type="NCBI Taxonomy" id="113614"/>
    <lineage>
        <taxon>Eukaryota</taxon>
        <taxon>Fungi</taxon>
        <taxon>Dikarya</taxon>
        <taxon>Ascomycota</taxon>
        <taxon>Pezizomycotina</taxon>
        <taxon>Sordariomycetes</taxon>
        <taxon>Sordariomycetidae</taxon>
        <taxon>Sordariales</taxon>
        <taxon>Chaetomiaceae</taxon>
        <taxon>Parathielavia</taxon>
    </lineage>
</organism>
<evidence type="ECO:0000313" key="1">
    <source>
        <dbReference type="EMBL" id="KAK4103392.1"/>
    </source>
</evidence>
<comment type="caution">
    <text evidence="1">The sequence shown here is derived from an EMBL/GenBank/DDBJ whole genome shotgun (WGS) entry which is preliminary data.</text>
</comment>
<dbReference type="AlphaFoldDB" id="A0AAN6T460"/>
<gene>
    <name evidence="1" type="ORF">N658DRAFT_547506</name>
</gene>
<sequence length="220" mass="24233">MDALAAIDVAAVPRPRGDAFIAPRMLQAAEGQIPDEPRAPAQRLEELGVSINYRGDIIVAASLSASIQEDENCSFWRRGLPFEYTAQPRFTAAAKVVFFEETAARRFWDAYGRNGSQRLPFVVGALQAVVERNRTRVAQSGLPCDRTRVVVLSGPEEMVNVAVILNEFDVNFVYQMDRILVTTQTYSPPPLSKSRRWSSALAASAAKRKNPSDSCTAGRD</sequence>
<proteinExistence type="predicted"/>
<dbReference type="Proteomes" id="UP001305647">
    <property type="component" value="Unassembled WGS sequence"/>
</dbReference>
<reference evidence="1" key="1">
    <citation type="journal article" date="2023" name="Mol. Phylogenet. Evol.">
        <title>Genome-scale phylogeny and comparative genomics of the fungal order Sordariales.</title>
        <authorList>
            <person name="Hensen N."/>
            <person name="Bonometti L."/>
            <person name="Westerberg I."/>
            <person name="Brannstrom I.O."/>
            <person name="Guillou S."/>
            <person name="Cros-Aarteil S."/>
            <person name="Calhoun S."/>
            <person name="Haridas S."/>
            <person name="Kuo A."/>
            <person name="Mondo S."/>
            <person name="Pangilinan J."/>
            <person name="Riley R."/>
            <person name="LaButti K."/>
            <person name="Andreopoulos B."/>
            <person name="Lipzen A."/>
            <person name="Chen C."/>
            <person name="Yan M."/>
            <person name="Daum C."/>
            <person name="Ng V."/>
            <person name="Clum A."/>
            <person name="Steindorff A."/>
            <person name="Ohm R.A."/>
            <person name="Martin F."/>
            <person name="Silar P."/>
            <person name="Natvig D.O."/>
            <person name="Lalanne C."/>
            <person name="Gautier V."/>
            <person name="Ament-Velasquez S.L."/>
            <person name="Kruys A."/>
            <person name="Hutchinson M.I."/>
            <person name="Powell A.J."/>
            <person name="Barry K."/>
            <person name="Miller A.N."/>
            <person name="Grigoriev I.V."/>
            <person name="Debuchy R."/>
            <person name="Gladieux P."/>
            <person name="Hiltunen Thoren M."/>
            <person name="Johannesson H."/>
        </authorList>
    </citation>
    <scope>NUCLEOTIDE SEQUENCE</scope>
    <source>
        <strain evidence="1">CBS 757.83</strain>
    </source>
</reference>
<keyword evidence="2" id="KW-1185">Reference proteome</keyword>